<reference evidence="1 2" key="1">
    <citation type="submission" date="2022-06" db="EMBL/GenBank/DDBJ databases">
        <title>Dyella sp. Sa strain:Sa Genome sequencing.</title>
        <authorList>
            <person name="Park S."/>
        </authorList>
    </citation>
    <scope>NUCLEOTIDE SEQUENCE [LARGE SCALE GENOMIC DNA]</scope>
    <source>
        <strain evidence="1 2">Sa</strain>
    </source>
</reference>
<dbReference type="Proteomes" id="UP001204615">
    <property type="component" value="Unassembled WGS sequence"/>
</dbReference>
<accession>A0ABT1F8Y1</accession>
<organism evidence="1 2">
    <name type="scientific">Dyella lutea</name>
    <dbReference type="NCBI Taxonomy" id="2950441"/>
    <lineage>
        <taxon>Bacteria</taxon>
        <taxon>Pseudomonadati</taxon>
        <taxon>Pseudomonadota</taxon>
        <taxon>Gammaproteobacteria</taxon>
        <taxon>Lysobacterales</taxon>
        <taxon>Rhodanobacteraceae</taxon>
        <taxon>Dyella</taxon>
    </lineage>
</organism>
<keyword evidence="2" id="KW-1185">Reference proteome</keyword>
<name>A0ABT1F8Y1_9GAMM</name>
<sequence length="147" mass="16718">MNGEWQWMAGRWEREERISATRWGPAGVARGCIDARIELGGRLLVQDYRHDRDGATALRVHAVFVAEPAGRVSLYWFDSCGFLPQEPAAGAWCDEVLTIVRRSPRGQTRHRYTPRDAQASRLELASSFDDGVSWEPLMETTYHRIGD</sequence>
<protein>
    <submittedName>
        <fullName evidence="1">DUF1579 domain-containing protein</fullName>
    </submittedName>
</protein>
<gene>
    <name evidence="1" type="ORF">NC595_07175</name>
</gene>
<comment type="caution">
    <text evidence="1">The sequence shown here is derived from an EMBL/GenBank/DDBJ whole genome shotgun (WGS) entry which is preliminary data.</text>
</comment>
<evidence type="ECO:0000313" key="1">
    <source>
        <dbReference type="EMBL" id="MCP1373840.1"/>
    </source>
</evidence>
<dbReference type="EMBL" id="JAMZEK010000001">
    <property type="protein sequence ID" value="MCP1373840.1"/>
    <property type="molecule type" value="Genomic_DNA"/>
</dbReference>
<dbReference type="RefSeq" id="WP_253565652.1">
    <property type="nucleotide sequence ID" value="NZ_JAMZEK010000001.1"/>
</dbReference>
<proteinExistence type="predicted"/>
<evidence type="ECO:0000313" key="2">
    <source>
        <dbReference type="Proteomes" id="UP001204615"/>
    </source>
</evidence>